<evidence type="ECO:0000313" key="2">
    <source>
        <dbReference type="Proteomes" id="UP000075816"/>
    </source>
</evidence>
<name>A0A162IQE0_9FUSO</name>
<sequence length="67" mass="8233">MELLRAFTALENSENHQAEYRILRDEEKYRVECLVRGKWSLEDTVYGEENFEKYIKEWETTQEEWGI</sequence>
<dbReference type="Proteomes" id="UP000075816">
    <property type="component" value="Unassembled WGS sequence"/>
</dbReference>
<dbReference type="AlphaFoldDB" id="A0A162IQE0"/>
<dbReference type="EMBL" id="LVEA01000038">
    <property type="protein sequence ID" value="KYL03821.1"/>
    <property type="molecule type" value="Genomic_DNA"/>
</dbReference>
<accession>A0A162IQE0</accession>
<protein>
    <submittedName>
        <fullName evidence="1">Uncharacterized protein</fullName>
    </submittedName>
</protein>
<proteinExistence type="predicted"/>
<dbReference type="RefSeq" id="WP_062624064.1">
    <property type="nucleotide sequence ID" value="NZ_CAXOUO010000017.1"/>
</dbReference>
<organism evidence="1 2">
    <name type="scientific">Fusobacterium necrophorum subsp. funduliforme</name>
    <dbReference type="NCBI Taxonomy" id="143387"/>
    <lineage>
        <taxon>Bacteria</taxon>
        <taxon>Fusobacteriati</taxon>
        <taxon>Fusobacteriota</taxon>
        <taxon>Fusobacteriia</taxon>
        <taxon>Fusobacteriales</taxon>
        <taxon>Fusobacteriaceae</taxon>
        <taxon>Fusobacterium</taxon>
    </lineage>
</organism>
<gene>
    <name evidence="1" type="ORF">A2J07_11045</name>
</gene>
<reference evidence="1 2" key="1">
    <citation type="submission" date="2016-03" db="EMBL/GenBank/DDBJ databases">
        <title>Comparative genomics of human isolates of Fusobacterium necrophorum.</title>
        <authorList>
            <person name="Jensen A."/>
            <person name="Bank S."/>
            <person name="Andersen P.S."/>
            <person name="Kristensen L.H."/>
            <person name="Prag J."/>
        </authorList>
    </citation>
    <scope>NUCLEOTIDE SEQUENCE [LARGE SCALE GENOMIC DNA]</scope>
    <source>
        <strain evidence="1 2">LS_1264</strain>
    </source>
</reference>
<evidence type="ECO:0000313" key="1">
    <source>
        <dbReference type="EMBL" id="KYL03821.1"/>
    </source>
</evidence>
<comment type="caution">
    <text evidence="1">The sequence shown here is derived from an EMBL/GenBank/DDBJ whole genome shotgun (WGS) entry which is preliminary data.</text>
</comment>